<dbReference type="InterPro" id="IPR030678">
    <property type="entry name" value="Peptide/Ni-bd"/>
</dbReference>
<dbReference type="EMBL" id="JAGKSP010000004">
    <property type="protein sequence ID" value="MBP3963484.1"/>
    <property type="molecule type" value="Genomic_DNA"/>
</dbReference>
<dbReference type="Gene3D" id="3.40.190.10">
    <property type="entry name" value="Periplasmic binding protein-like II"/>
    <property type="match status" value="1"/>
</dbReference>
<dbReference type="Proteomes" id="UP000673394">
    <property type="component" value="Unassembled WGS sequence"/>
</dbReference>
<proteinExistence type="predicted"/>
<evidence type="ECO:0000313" key="3">
    <source>
        <dbReference type="EMBL" id="MBP3961845.1"/>
    </source>
</evidence>
<dbReference type="PANTHER" id="PTHR30290:SF79">
    <property type="entry name" value="DIPEPTIDE-BINDING PROTEIN DPPE"/>
    <property type="match status" value="1"/>
</dbReference>
<dbReference type="SUPFAM" id="SSF53850">
    <property type="entry name" value="Periplasmic binding protein-like II"/>
    <property type="match status" value="1"/>
</dbReference>
<dbReference type="PANTHER" id="PTHR30290">
    <property type="entry name" value="PERIPLASMIC BINDING COMPONENT OF ABC TRANSPORTER"/>
    <property type="match status" value="1"/>
</dbReference>
<feature type="domain" description="Solute-binding protein family 5" evidence="2">
    <location>
        <begin position="76"/>
        <end position="455"/>
    </location>
</feature>
<keyword evidence="5" id="KW-1185">Reference proteome</keyword>
<feature type="chain" id="PRO_5045032130" evidence="1">
    <location>
        <begin position="25"/>
        <end position="532"/>
    </location>
</feature>
<protein>
    <submittedName>
        <fullName evidence="4">Peptide ABC transporter substrate-binding protein</fullName>
    </submittedName>
</protein>
<comment type="caution">
    <text evidence="4">The sequence shown here is derived from an EMBL/GenBank/DDBJ whole genome shotgun (WGS) entry which is preliminary data.</text>
</comment>
<dbReference type="PIRSF" id="PIRSF002741">
    <property type="entry name" value="MppA"/>
    <property type="match status" value="1"/>
</dbReference>
<dbReference type="InterPro" id="IPR039424">
    <property type="entry name" value="SBP_5"/>
</dbReference>
<dbReference type="EMBL" id="JAGKSP010000001">
    <property type="protein sequence ID" value="MBP3961845.1"/>
    <property type="molecule type" value="Genomic_DNA"/>
</dbReference>
<evidence type="ECO:0000313" key="5">
    <source>
        <dbReference type="Proteomes" id="UP000673394"/>
    </source>
</evidence>
<dbReference type="RefSeq" id="WP_210655536.1">
    <property type="nucleotide sequence ID" value="NZ_JAGKSP010000001.1"/>
</dbReference>
<dbReference type="Pfam" id="PF00496">
    <property type="entry name" value="SBP_bac_5"/>
    <property type="match status" value="1"/>
</dbReference>
<keyword evidence="1" id="KW-0732">Signal</keyword>
<evidence type="ECO:0000259" key="2">
    <source>
        <dbReference type="Pfam" id="PF00496"/>
    </source>
</evidence>
<accession>A0ABS5CC15</accession>
<evidence type="ECO:0000313" key="4">
    <source>
        <dbReference type="EMBL" id="MBP3963484.1"/>
    </source>
</evidence>
<dbReference type="InterPro" id="IPR000914">
    <property type="entry name" value="SBP_5_dom"/>
</dbReference>
<name>A0ABS5CC15_9BACL</name>
<organism evidence="4 5">
    <name type="scientific">Paenibacillus lignilyticus</name>
    <dbReference type="NCBI Taxonomy" id="1172615"/>
    <lineage>
        <taxon>Bacteria</taxon>
        <taxon>Bacillati</taxon>
        <taxon>Bacillota</taxon>
        <taxon>Bacilli</taxon>
        <taxon>Bacillales</taxon>
        <taxon>Paenibacillaceae</taxon>
        <taxon>Paenibacillus</taxon>
    </lineage>
</organism>
<dbReference type="Gene3D" id="3.10.105.10">
    <property type="entry name" value="Dipeptide-binding Protein, Domain 3"/>
    <property type="match status" value="1"/>
</dbReference>
<dbReference type="CDD" id="cd08504">
    <property type="entry name" value="PBP2_OppA"/>
    <property type="match status" value="1"/>
</dbReference>
<gene>
    <name evidence="3" type="ORF">I8J30_03915</name>
    <name evidence="4" type="ORF">I8J30_12280</name>
</gene>
<sequence length="532" mass="60260">MKKKLSALLISFIFICSLITGAYAAPAASTKPQTFRFNLYTNPSTLDPARIVDSTEFTVAQALYEGLTRLTKTGQAEPGMAKSWDISKDGKTYTFHLRSSAYWSNNQKVKASDFEYAWKRALNPKMNADYAFLLYSISNAESYNKGLIDVSKVGVKALDDNTLQVTLQEKTAYFLQLLTTPIYSPVPASIAKTNPNWFASAKTLVSNGPFYMKAWMPNKQIILAKNSHYSDAKQIHFTEVRIQIMDNPEKELQMYKSNQIDWSGSDQTNISRQALDSNTIKDLHVSEIASTFYYVFNVNKKPFDNVNIRRAFSMAIHRDKLVSAATPAYGFVPPGIQGAKQSFREEYSDKAYISENVKLAKQLLKKGLEEEGLDELPPVTLISNDTLGIEELLTGLQQMLGQNLGVKVNIEFQEWYELLQNRRDQNYQIARASWGADYNDPSSFLDIFTSWSGMNDSGWSNADYDGYIRKAQQTFDAKTRMELYHKAEQLLLDQMVILPSHYFTVNTLQKSYVQGVYKNFAGNTVFSRGSIK</sequence>
<feature type="signal peptide" evidence="1">
    <location>
        <begin position="1"/>
        <end position="24"/>
    </location>
</feature>
<reference evidence="4 5" key="1">
    <citation type="submission" date="2021-04" db="EMBL/GenBank/DDBJ databases">
        <title>Paenibacillus sp. DLE-14 whole genome sequence.</title>
        <authorList>
            <person name="Ham Y.J."/>
        </authorList>
    </citation>
    <scope>NUCLEOTIDE SEQUENCE [LARGE SCALE GENOMIC DNA]</scope>
    <source>
        <strain evidence="4 5">DLE-14</strain>
    </source>
</reference>
<dbReference type="Gene3D" id="3.90.76.10">
    <property type="entry name" value="Dipeptide-binding Protein, Domain 1"/>
    <property type="match status" value="1"/>
</dbReference>
<evidence type="ECO:0000256" key="1">
    <source>
        <dbReference type="SAM" id="SignalP"/>
    </source>
</evidence>